<dbReference type="InterPro" id="IPR015943">
    <property type="entry name" value="WD40/YVTN_repeat-like_dom_sf"/>
</dbReference>
<dbReference type="Pfam" id="PF00400">
    <property type="entry name" value="WD40"/>
    <property type="match status" value="7"/>
</dbReference>
<dbReference type="Gene3D" id="2.130.10.10">
    <property type="entry name" value="YVTN repeat-like/Quinoprotein amine dehydrogenase"/>
    <property type="match status" value="1"/>
</dbReference>
<dbReference type="InterPro" id="IPR013890">
    <property type="entry name" value="Tscrpt_rep_Tup1_N"/>
</dbReference>
<evidence type="ECO:0000313" key="11">
    <source>
        <dbReference type="Proteomes" id="UP000654913"/>
    </source>
</evidence>
<keyword evidence="11" id="KW-1185">Reference proteome</keyword>
<evidence type="ECO:0000256" key="1">
    <source>
        <dbReference type="ARBA" id="ARBA00022491"/>
    </source>
</evidence>
<keyword evidence="7" id="KW-0175">Coiled coil</keyword>
<feature type="repeat" description="WD" evidence="6">
    <location>
        <begin position="462"/>
        <end position="501"/>
    </location>
</feature>
<evidence type="ECO:0000256" key="4">
    <source>
        <dbReference type="ARBA" id="ARBA00023015"/>
    </source>
</evidence>
<feature type="repeat" description="WD" evidence="6">
    <location>
        <begin position="240"/>
        <end position="281"/>
    </location>
</feature>
<dbReference type="Proteomes" id="UP000654913">
    <property type="component" value="Chromosome 6"/>
</dbReference>
<feature type="region of interest" description="Disordered" evidence="8">
    <location>
        <begin position="110"/>
        <end position="165"/>
    </location>
</feature>
<evidence type="ECO:0000256" key="3">
    <source>
        <dbReference type="ARBA" id="ARBA00022737"/>
    </source>
</evidence>
<feature type="repeat" description="WD" evidence="6">
    <location>
        <begin position="420"/>
        <end position="452"/>
    </location>
</feature>
<evidence type="ECO:0000256" key="7">
    <source>
        <dbReference type="SAM" id="Coils"/>
    </source>
</evidence>
<dbReference type="PROSITE" id="PS50294">
    <property type="entry name" value="WD_REPEATS_REGION"/>
    <property type="match status" value="5"/>
</dbReference>
<dbReference type="PROSITE" id="PS50082">
    <property type="entry name" value="WD_REPEATS_2"/>
    <property type="match status" value="6"/>
</dbReference>
<feature type="compositionally biased region" description="Polar residues" evidence="8">
    <location>
        <begin position="143"/>
        <end position="158"/>
    </location>
</feature>
<reference evidence="10" key="2">
    <citation type="submission" date="2021-02" db="EMBL/GenBank/DDBJ databases">
        <title>Aspergillus puulaauensis MK2 genome sequence.</title>
        <authorList>
            <person name="Futagami T."/>
            <person name="Mori K."/>
            <person name="Kadooka C."/>
            <person name="Tanaka T."/>
        </authorList>
    </citation>
    <scope>NUCLEOTIDE SEQUENCE</scope>
    <source>
        <strain evidence="10">MK2</strain>
    </source>
</reference>
<organism evidence="10 11">
    <name type="scientific">Aspergillus puulaauensis</name>
    <dbReference type="NCBI Taxonomy" id="1220207"/>
    <lineage>
        <taxon>Eukaryota</taxon>
        <taxon>Fungi</taxon>
        <taxon>Dikarya</taxon>
        <taxon>Ascomycota</taxon>
        <taxon>Pezizomycotina</taxon>
        <taxon>Eurotiomycetes</taxon>
        <taxon>Eurotiomycetidae</taxon>
        <taxon>Eurotiales</taxon>
        <taxon>Aspergillaceae</taxon>
        <taxon>Aspergillus</taxon>
    </lineage>
</organism>
<feature type="repeat" description="WD" evidence="6">
    <location>
        <begin position="282"/>
        <end position="323"/>
    </location>
</feature>
<feature type="coiled-coil region" evidence="7">
    <location>
        <begin position="41"/>
        <end position="68"/>
    </location>
</feature>
<dbReference type="PRINTS" id="PR00320">
    <property type="entry name" value="GPROTEINBRPT"/>
</dbReference>
<keyword evidence="4" id="KW-0805">Transcription regulation</keyword>
<dbReference type="InterPro" id="IPR001680">
    <property type="entry name" value="WD40_rpt"/>
</dbReference>
<sequence>MDNAHLARASASSSRAAMLLDQIHNEFQHQFRATAEAEYKLSCQAHEMERLQDRLKELQTAQLKMQEEYDAEIRGLHYQLRSSGVPIVSNLTPAVAQQAVPSLSQNLFGEYRNGYGAPPPTASPDTGLRPSTPPDSADDQKTKPSPSREPQPTISGNLSLIDLPNSRKKEGSGWYAVFNPEVPRVLDVELVHHFAHDSVASCVSFSPDGKYLATGCNRLARIFDVTTGENIITLQDDNLSKSDDAYVRSVCFSPDGKYLATGGEDRKLKVWGIGAGKIKHTFSGHEQDIYSVAFAGGGRYIASGSGDKTVRVWDVQRGKLVYTFNIEGGVTAVSVTHDGRFVAAASLDMNVQIWDIASGTRIERLEGPDGHENSVYCIAFAPSGGHIVSGSLDNTMKLWEVDIPRAAFPNGGTGRSVRTFKGHKDFVLTACWTPHGNWIISGSKDQGLQFWDPVTATPQMLLQGHKNSVLSVAVSSTDNLFATGSGDRCARLWRYTTYTGQ</sequence>
<dbReference type="SUPFAM" id="SSF50978">
    <property type="entry name" value="WD40 repeat-like"/>
    <property type="match status" value="1"/>
</dbReference>
<dbReference type="EMBL" id="AP024448">
    <property type="protein sequence ID" value="BCS28295.1"/>
    <property type="molecule type" value="Genomic_DNA"/>
</dbReference>
<feature type="domain" description="Transcriptional repressor Tup1 N-terminal" evidence="9">
    <location>
        <begin position="21"/>
        <end position="82"/>
    </location>
</feature>
<dbReference type="FunFam" id="2.130.10.10:FF:000111">
    <property type="entry name" value="Transcriptional repressor rco-1"/>
    <property type="match status" value="1"/>
</dbReference>
<gene>
    <name evidence="10" type="primary">TUP1_2</name>
    <name evidence="10" type="ORF">APUU_61343S</name>
</gene>
<feature type="repeat" description="WD" evidence="6">
    <location>
        <begin position="368"/>
        <end position="402"/>
    </location>
</feature>
<evidence type="ECO:0000256" key="6">
    <source>
        <dbReference type="PROSITE-ProRule" id="PRU00221"/>
    </source>
</evidence>
<evidence type="ECO:0000256" key="8">
    <source>
        <dbReference type="SAM" id="MobiDB-lite"/>
    </source>
</evidence>
<dbReference type="Pfam" id="PF08581">
    <property type="entry name" value="Tup_N"/>
    <property type="match status" value="1"/>
</dbReference>
<dbReference type="PANTHER" id="PTHR22847">
    <property type="entry name" value="WD40 REPEAT PROTEIN"/>
    <property type="match status" value="1"/>
</dbReference>
<evidence type="ECO:0000256" key="2">
    <source>
        <dbReference type="ARBA" id="ARBA00022574"/>
    </source>
</evidence>
<dbReference type="Gene3D" id="1.20.5.340">
    <property type="match status" value="1"/>
</dbReference>
<dbReference type="OrthoDB" id="17410at2759"/>
<keyword evidence="2 6" id="KW-0853">WD repeat</keyword>
<keyword evidence="1" id="KW-0678">Repressor</keyword>
<reference evidence="10" key="1">
    <citation type="submission" date="2021-01" db="EMBL/GenBank/DDBJ databases">
        <authorList>
            <consortium name="Aspergillus puulaauensis MK2 genome sequencing consortium"/>
            <person name="Kazuki M."/>
            <person name="Futagami T."/>
        </authorList>
    </citation>
    <scope>NUCLEOTIDE SEQUENCE</scope>
    <source>
        <strain evidence="10">MK2</strain>
    </source>
</reference>
<name>A0A7R7XV61_9EURO</name>
<evidence type="ECO:0000256" key="5">
    <source>
        <dbReference type="ARBA" id="ARBA00023163"/>
    </source>
</evidence>
<evidence type="ECO:0000313" key="10">
    <source>
        <dbReference type="EMBL" id="BCS28295.1"/>
    </source>
</evidence>
<dbReference type="InterPro" id="IPR020472">
    <property type="entry name" value="WD40_PAC1"/>
</dbReference>
<dbReference type="InterPro" id="IPR019775">
    <property type="entry name" value="WD40_repeat_CS"/>
</dbReference>
<dbReference type="KEGG" id="apuu:APUU_61343S"/>
<dbReference type="PROSITE" id="PS00678">
    <property type="entry name" value="WD_REPEATS_1"/>
    <property type="match status" value="3"/>
</dbReference>
<dbReference type="AlphaFoldDB" id="A0A7R7XV61"/>
<dbReference type="InterPro" id="IPR036322">
    <property type="entry name" value="WD40_repeat_dom_sf"/>
</dbReference>
<dbReference type="SMART" id="SM00320">
    <property type="entry name" value="WD40"/>
    <property type="match status" value="7"/>
</dbReference>
<dbReference type="PANTHER" id="PTHR22847:SF728">
    <property type="entry name" value="TRANSCRIPTIONAL REPRESSOR TUP11-RELATED"/>
    <property type="match status" value="1"/>
</dbReference>
<feature type="repeat" description="WD" evidence="6">
    <location>
        <begin position="330"/>
        <end position="364"/>
    </location>
</feature>
<keyword evidence="5" id="KW-0804">Transcription</keyword>
<proteinExistence type="predicted"/>
<dbReference type="RefSeq" id="XP_041560481.1">
    <property type="nucleotide sequence ID" value="XM_041694675.1"/>
</dbReference>
<dbReference type="GeneID" id="64978292"/>
<accession>A0A7R7XV61</accession>
<keyword evidence="3" id="KW-0677">Repeat</keyword>
<protein>
    <submittedName>
        <fullName evidence="10">Proteinral transcription repressor</fullName>
    </submittedName>
</protein>
<dbReference type="CDD" id="cd00200">
    <property type="entry name" value="WD40"/>
    <property type="match status" value="1"/>
</dbReference>
<evidence type="ECO:0000259" key="9">
    <source>
        <dbReference type="Pfam" id="PF08581"/>
    </source>
</evidence>